<dbReference type="InterPro" id="IPR005162">
    <property type="entry name" value="Retrotrans_gag_dom"/>
</dbReference>
<accession>A0AAQ3SQ42</accession>
<name>A0AAQ3SQ42_PASNO</name>
<gene>
    <name evidence="3" type="ORF">U9M48_008983</name>
</gene>
<dbReference type="SUPFAM" id="SSF50630">
    <property type="entry name" value="Acid proteases"/>
    <property type="match status" value="1"/>
</dbReference>
<dbReference type="EMBL" id="CP144746">
    <property type="protein sequence ID" value="WVZ58743.1"/>
    <property type="molecule type" value="Genomic_DNA"/>
</dbReference>
<dbReference type="Proteomes" id="UP001341281">
    <property type="component" value="Chromosome 02"/>
</dbReference>
<keyword evidence="4" id="KW-1185">Reference proteome</keyword>
<feature type="region of interest" description="Disordered" evidence="1">
    <location>
        <begin position="252"/>
        <end position="310"/>
    </location>
</feature>
<sequence length="570" mass="63223">MAAPSEKTIREFSIPSSSNVPTGPAVNAGENFELKPGVIHMVQATPFCGLATEDSNNHLQQFLEICSTFTMKAWDACSNAFLAKYFPLGKTNALRNKISSFQQLADETVAEAWARLQEYIAACPHHGMEEWLTIQSFFHGLNRTAQEHLDAAAGGSFLSQSVRAAKNLIDKIATNQGWKENRSHPRSRGVHHIDSTDMLAAKMDLLLKKLEDNPETAPVQALDTRMTCEVCGNTGHSGSSCPETRLEDTNFIGHSSNFNNGNRPQPGWNTRPYLPFSRQGKEQEKTTETEENDDLETSTGAAKEKAPPKTIPHKFYDSTVLLFPQRNKKAATDEQYSKNYMSIYLARCYAVPTYAKYLKDILNNKKPPPLAEIVHMTEECSAAILNQPPQKKDPDSPTIPCSIGNQVFNQALCDLGASVSVMPKIVFDKLNHAALVPTSMCLQLVNQSIQHPAGIAEYVPVKIRNFLIPVDFVVLDIEIDAKTLLILGRPFLSTAEASIDVGAGEVHLNINGMRETFSFKPKVEQCSQVKIFKCQKYVPKPPIYDAFGKEMDSIVAFMKRKLATEATIRQ</sequence>
<dbReference type="PANTHER" id="PTHR33067:SF32">
    <property type="entry name" value="ASPARTIC PEPTIDASE DDI1-TYPE DOMAIN-CONTAINING PROTEIN"/>
    <property type="match status" value="1"/>
</dbReference>
<dbReference type="AlphaFoldDB" id="A0AAQ3SQ42"/>
<dbReference type="Pfam" id="PF03732">
    <property type="entry name" value="Retrotrans_gag"/>
    <property type="match status" value="1"/>
</dbReference>
<dbReference type="Gene3D" id="2.40.70.10">
    <property type="entry name" value="Acid Proteases"/>
    <property type="match status" value="1"/>
</dbReference>
<organism evidence="3 4">
    <name type="scientific">Paspalum notatum var. saurae</name>
    <dbReference type="NCBI Taxonomy" id="547442"/>
    <lineage>
        <taxon>Eukaryota</taxon>
        <taxon>Viridiplantae</taxon>
        <taxon>Streptophyta</taxon>
        <taxon>Embryophyta</taxon>
        <taxon>Tracheophyta</taxon>
        <taxon>Spermatophyta</taxon>
        <taxon>Magnoliopsida</taxon>
        <taxon>Liliopsida</taxon>
        <taxon>Poales</taxon>
        <taxon>Poaceae</taxon>
        <taxon>PACMAD clade</taxon>
        <taxon>Panicoideae</taxon>
        <taxon>Andropogonodae</taxon>
        <taxon>Paspaleae</taxon>
        <taxon>Paspalinae</taxon>
        <taxon>Paspalum</taxon>
    </lineage>
</organism>
<dbReference type="CDD" id="cd00303">
    <property type="entry name" value="retropepsin_like"/>
    <property type="match status" value="1"/>
</dbReference>
<feature type="compositionally biased region" description="Polar residues" evidence="1">
    <location>
        <begin position="252"/>
        <end position="263"/>
    </location>
</feature>
<dbReference type="PANTHER" id="PTHR33067">
    <property type="entry name" value="RNA-DIRECTED DNA POLYMERASE-RELATED"/>
    <property type="match status" value="1"/>
</dbReference>
<feature type="domain" description="Retrotransposon gag" evidence="2">
    <location>
        <begin position="70"/>
        <end position="143"/>
    </location>
</feature>
<protein>
    <recommendedName>
        <fullName evidence="2">Retrotransposon gag domain-containing protein</fullName>
    </recommendedName>
</protein>
<proteinExistence type="predicted"/>
<dbReference type="InterPro" id="IPR021109">
    <property type="entry name" value="Peptidase_aspartic_dom_sf"/>
</dbReference>
<evidence type="ECO:0000259" key="2">
    <source>
        <dbReference type="Pfam" id="PF03732"/>
    </source>
</evidence>
<reference evidence="3 4" key="1">
    <citation type="submission" date="2024-02" db="EMBL/GenBank/DDBJ databases">
        <title>High-quality chromosome-scale genome assembly of Pensacola bahiagrass (Paspalum notatum Flugge var. saurae).</title>
        <authorList>
            <person name="Vega J.M."/>
            <person name="Podio M."/>
            <person name="Orjuela J."/>
            <person name="Siena L.A."/>
            <person name="Pessino S.C."/>
            <person name="Combes M.C."/>
            <person name="Mariac C."/>
            <person name="Albertini E."/>
            <person name="Pupilli F."/>
            <person name="Ortiz J.P.A."/>
            <person name="Leblanc O."/>
        </authorList>
    </citation>
    <scope>NUCLEOTIDE SEQUENCE [LARGE SCALE GENOMIC DNA]</scope>
    <source>
        <strain evidence="3">R1</strain>
        <tissue evidence="3">Leaf</tissue>
    </source>
</reference>
<feature type="compositionally biased region" description="Basic and acidic residues" evidence="1">
    <location>
        <begin position="279"/>
        <end position="288"/>
    </location>
</feature>
<evidence type="ECO:0000313" key="3">
    <source>
        <dbReference type="EMBL" id="WVZ58743.1"/>
    </source>
</evidence>
<evidence type="ECO:0000313" key="4">
    <source>
        <dbReference type="Proteomes" id="UP001341281"/>
    </source>
</evidence>
<evidence type="ECO:0000256" key="1">
    <source>
        <dbReference type="SAM" id="MobiDB-lite"/>
    </source>
</evidence>
<feature type="region of interest" description="Disordered" evidence="1">
    <location>
        <begin position="1"/>
        <end position="21"/>
    </location>
</feature>